<dbReference type="Proteomes" id="UP001190700">
    <property type="component" value="Unassembled WGS sequence"/>
</dbReference>
<feature type="non-terminal residue" evidence="1">
    <location>
        <position position="312"/>
    </location>
</feature>
<dbReference type="SUPFAM" id="SSF53448">
    <property type="entry name" value="Nucleotide-diphospho-sugar transferases"/>
    <property type="match status" value="1"/>
</dbReference>
<reference evidence="1 2" key="1">
    <citation type="journal article" date="2015" name="Genome Biol. Evol.">
        <title>Comparative Genomics of a Bacterivorous Green Alga Reveals Evolutionary Causalities and Consequences of Phago-Mixotrophic Mode of Nutrition.</title>
        <authorList>
            <person name="Burns J.A."/>
            <person name="Paasch A."/>
            <person name="Narechania A."/>
            <person name="Kim E."/>
        </authorList>
    </citation>
    <scope>NUCLEOTIDE SEQUENCE [LARGE SCALE GENOMIC DNA]</scope>
    <source>
        <strain evidence="1 2">PLY_AMNH</strain>
    </source>
</reference>
<sequence length="312" mass="34541">LKNYRSKTCGQPTTVERFGVESVVGAKDAGTVPHAESVAVVVSTVTAQSTAVSEEAVVTQKPGILYQAVAGLKKPLPDGQKRERVAMAITVADDGPQMDGCAIVGYGILHSHIESKYDIDLYAFVSPEAKRMQPILRELGYTVLERAVPVKVEELVNPTYREKAPTSGCCGLRELLKLEALTLTQYRKVLCLDMDSLPTQPLDELWDLDKPIIHTRDGHEREFLQGGFIMFQPDLKAYKALLHVIRMGDFRYDGSGWEGSRIGFNYGGETIQGVVPFFFQKKMPTNSSLIVDMCVYNNMGDSDRCKAMEPTK</sequence>
<dbReference type="AlphaFoldDB" id="A0AAE0KVV0"/>
<accession>A0AAE0KVV0</accession>
<name>A0AAE0KVV0_9CHLO</name>
<dbReference type="EMBL" id="LGRX02016030">
    <property type="protein sequence ID" value="KAK3262668.1"/>
    <property type="molecule type" value="Genomic_DNA"/>
</dbReference>
<dbReference type="Gene3D" id="3.90.550.10">
    <property type="entry name" value="Spore Coat Polysaccharide Biosynthesis Protein SpsA, Chain A"/>
    <property type="match status" value="1"/>
</dbReference>
<evidence type="ECO:0000313" key="2">
    <source>
        <dbReference type="Proteomes" id="UP001190700"/>
    </source>
</evidence>
<comment type="caution">
    <text evidence="1">The sequence shown here is derived from an EMBL/GenBank/DDBJ whole genome shotgun (WGS) entry which is preliminary data.</text>
</comment>
<keyword evidence="2" id="KW-1185">Reference proteome</keyword>
<protein>
    <submittedName>
        <fullName evidence="1">Uncharacterized protein</fullName>
    </submittedName>
</protein>
<gene>
    <name evidence="1" type="ORF">CYMTET_28487</name>
</gene>
<evidence type="ECO:0000313" key="1">
    <source>
        <dbReference type="EMBL" id="KAK3262668.1"/>
    </source>
</evidence>
<proteinExistence type="predicted"/>
<organism evidence="1 2">
    <name type="scientific">Cymbomonas tetramitiformis</name>
    <dbReference type="NCBI Taxonomy" id="36881"/>
    <lineage>
        <taxon>Eukaryota</taxon>
        <taxon>Viridiplantae</taxon>
        <taxon>Chlorophyta</taxon>
        <taxon>Pyramimonadophyceae</taxon>
        <taxon>Pyramimonadales</taxon>
        <taxon>Pyramimonadaceae</taxon>
        <taxon>Cymbomonas</taxon>
    </lineage>
</organism>
<feature type="non-terminal residue" evidence="1">
    <location>
        <position position="1"/>
    </location>
</feature>
<dbReference type="InterPro" id="IPR029044">
    <property type="entry name" value="Nucleotide-diphossugar_trans"/>
</dbReference>